<evidence type="ECO:0000313" key="9">
    <source>
        <dbReference type="Proteomes" id="UP001324993"/>
    </source>
</evidence>
<dbReference type="EC" id="3.2.1.51" evidence="3"/>
<gene>
    <name evidence="8" type="ORF">SH580_00775</name>
</gene>
<keyword evidence="6" id="KW-0326">Glycosidase</keyword>
<dbReference type="PANTHER" id="PTHR10030">
    <property type="entry name" value="ALPHA-L-FUCOSIDASE"/>
    <property type="match status" value="1"/>
</dbReference>
<dbReference type="InterPro" id="IPR017853">
    <property type="entry name" value="GH"/>
</dbReference>
<evidence type="ECO:0000256" key="4">
    <source>
        <dbReference type="ARBA" id="ARBA00022729"/>
    </source>
</evidence>
<name>A0ABZ0RLX0_9BACT</name>
<dbReference type="RefSeq" id="WP_319833097.1">
    <property type="nucleotide sequence ID" value="NZ_CP138858.1"/>
</dbReference>
<dbReference type="EMBL" id="CP138858">
    <property type="protein sequence ID" value="WPJ96234.1"/>
    <property type="molecule type" value="Genomic_DNA"/>
</dbReference>
<comment type="function">
    <text evidence="1">Alpha-L-fucosidase is responsible for hydrolyzing the alpha-1,6-linked fucose joined to the reducing-end N-acetylglucosamine of the carbohydrate moieties of glycoproteins.</text>
</comment>
<feature type="domain" description="Glycoside hydrolase family 29 N-terminal" evidence="7">
    <location>
        <begin position="70"/>
        <end position="390"/>
    </location>
</feature>
<dbReference type="InterPro" id="IPR016286">
    <property type="entry name" value="FUC_metazoa-typ"/>
</dbReference>
<evidence type="ECO:0000259" key="7">
    <source>
        <dbReference type="Pfam" id="PF01120"/>
    </source>
</evidence>
<keyword evidence="4" id="KW-0732">Signal</keyword>
<dbReference type="PROSITE" id="PS51257">
    <property type="entry name" value="PROKAR_LIPOPROTEIN"/>
    <property type="match status" value="1"/>
</dbReference>
<dbReference type="PANTHER" id="PTHR10030:SF37">
    <property type="entry name" value="ALPHA-L-FUCOSIDASE-RELATED"/>
    <property type="match status" value="1"/>
</dbReference>
<evidence type="ECO:0000256" key="2">
    <source>
        <dbReference type="ARBA" id="ARBA00007951"/>
    </source>
</evidence>
<evidence type="ECO:0000256" key="1">
    <source>
        <dbReference type="ARBA" id="ARBA00004071"/>
    </source>
</evidence>
<evidence type="ECO:0000256" key="5">
    <source>
        <dbReference type="ARBA" id="ARBA00022801"/>
    </source>
</evidence>
<dbReference type="SUPFAM" id="SSF51445">
    <property type="entry name" value="(Trans)glycosidases"/>
    <property type="match status" value="1"/>
</dbReference>
<evidence type="ECO:0000256" key="3">
    <source>
        <dbReference type="ARBA" id="ARBA00012662"/>
    </source>
</evidence>
<protein>
    <recommendedName>
        <fullName evidence="3">alpha-L-fucosidase</fullName>
        <ecNumber evidence="3">3.2.1.51</ecNumber>
    </recommendedName>
</protein>
<dbReference type="Pfam" id="PF01120">
    <property type="entry name" value="Alpha_L_fucos"/>
    <property type="match status" value="1"/>
</dbReference>
<dbReference type="InterPro" id="IPR057739">
    <property type="entry name" value="Glyco_hydro_29_N"/>
</dbReference>
<accession>A0ABZ0RLX0</accession>
<comment type="similarity">
    <text evidence="2">Belongs to the glycosyl hydrolase 29 family.</text>
</comment>
<dbReference type="SMART" id="SM00812">
    <property type="entry name" value="Alpha_L_fucos"/>
    <property type="match status" value="1"/>
</dbReference>
<proteinExistence type="inferred from homology"/>
<dbReference type="PRINTS" id="PR00741">
    <property type="entry name" value="GLHYDRLASE29"/>
</dbReference>
<sequence length="629" mass="70487">MSTLKNFNRDRDEGNFMKLQSTLLILLGCASMATGQTAVKPTAIDYVTETDGKVDFGKTDVSAYTPEVRANMKQLYHDKFGLFVHFGPYAQLGGVWQGEEITAEWIMRRGEIPIKDYEEQAAGLFKPEKFDAAEWVDIAEQAGMKFIVVTAKHHDGFAMYDSAHPYNLVDFAGFGRDLFKELSVECAEREMNLGFYYSQSQDWHEPGGFGNSWDFDGPIKPQEEFDAYFQEKAVAQVEELTQNYGDIFMVWFDTPVQMDDAKCQQMMDIVRENQPGALVNSRLGQGYGHFDVSIDNGTTPSVSTATWLPDLKVPWQTHESVTERGWGYTVYGGETDRSEDYADFIYSLSRIVCYGGVYLLNVGPRPDGTIPESQLNSLRAIGEWLEVNGEAIYGADPSPLKFPPYAITSKPGKLYLHLKELEQAEVILEGILSEVTNAYCLADPAQQPLSVEQEGSEIRIRVPEELRQPRVTVVVLEMAENVVSVVDETIQQAADGVIQLPVSRCEFAIRRISYDYDHEVTHRWGENTKQGLIWTVNVTEPGEFAIFSEDTSDNKFVYELITATDQKPLSAAGEVGVLKKKQHAETIRIDQAGVQEIRVYPKRTIGMGSGFEFKGLELVPVEAASEGAR</sequence>
<dbReference type="Gene3D" id="3.20.20.80">
    <property type="entry name" value="Glycosidases"/>
    <property type="match status" value="1"/>
</dbReference>
<evidence type="ECO:0000313" key="8">
    <source>
        <dbReference type="EMBL" id="WPJ96234.1"/>
    </source>
</evidence>
<organism evidence="8 9">
    <name type="scientific">Coraliomargarita algicola</name>
    <dbReference type="NCBI Taxonomy" id="3092156"/>
    <lineage>
        <taxon>Bacteria</taxon>
        <taxon>Pseudomonadati</taxon>
        <taxon>Verrucomicrobiota</taxon>
        <taxon>Opitutia</taxon>
        <taxon>Puniceicoccales</taxon>
        <taxon>Coraliomargaritaceae</taxon>
        <taxon>Coraliomargarita</taxon>
    </lineage>
</organism>
<reference evidence="8 9" key="1">
    <citation type="submission" date="2023-11" db="EMBL/GenBank/DDBJ databases">
        <title>Coraliomargarita sp. nov., isolated from marine algae.</title>
        <authorList>
            <person name="Lee J.K."/>
            <person name="Baek J.H."/>
            <person name="Kim J.M."/>
            <person name="Choi D.G."/>
            <person name="Jeon C.O."/>
        </authorList>
    </citation>
    <scope>NUCLEOTIDE SEQUENCE [LARGE SCALE GENOMIC DNA]</scope>
    <source>
        <strain evidence="8 9">J2-16</strain>
    </source>
</reference>
<dbReference type="InterPro" id="IPR000933">
    <property type="entry name" value="Glyco_hydro_29"/>
</dbReference>
<dbReference type="Proteomes" id="UP001324993">
    <property type="component" value="Chromosome"/>
</dbReference>
<keyword evidence="9" id="KW-1185">Reference proteome</keyword>
<keyword evidence="5" id="KW-0378">Hydrolase</keyword>
<evidence type="ECO:0000256" key="6">
    <source>
        <dbReference type="ARBA" id="ARBA00023295"/>
    </source>
</evidence>